<evidence type="ECO:0000313" key="1">
    <source>
        <dbReference type="EMBL" id="KAF9149777.1"/>
    </source>
</evidence>
<comment type="caution">
    <text evidence="1">The sequence shown here is derived from an EMBL/GenBank/DDBJ whole genome shotgun (WGS) entry which is preliminary data.</text>
</comment>
<sequence>MSWRCGFSSRICNLTKQLADPPLEEGFMTTRCLADQTVEVLQALQNISTTLHQLAHTLVDFASNLDCSAENFLQLTEPVKNCSQIQLHHCRDLDQSSTA</sequence>
<proteinExistence type="predicted"/>
<reference evidence="1" key="1">
    <citation type="journal article" date="2020" name="Fungal Divers.">
        <title>Resolving the Mortierellaceae phylogeny through synthesis of multi-gene phylogenetics and phylogenomics.</title>
        <authorList>
            <person name="Vandepol N."/>
            <person name="Liber J."/>
            <person name="Desiro A."/>
            <person name="Na H."/>
            <person name="Kennedy M."/>
            <person name="Barry K."/>
            <person name="Grigoriev I.V."/>
            <person name="Miller A.N."/>
            <person name="O'Donnell K."/>
            <person name="Stajich J.E."/>
            <person name="Bonito G."/>
        </authorList>
    </citation>
    <scope>NUCLEOTIDE SEQUENCE</scope>
    <source>
        <strain evidence="1">NRRL 6426</strain>
    </source>
</reference>
<organism evidence="1 2">
    <name type="scientific">Linnemannia schmuckeri</name>
    <dbReference type="NCBI Taxonomy" id="64567"/>
    <lineage>
        <taxon>Eukaryota</taxon>
        <taxon>Fungi</taxon>
        <taxon>Fungi incertae sedis</taxon>
        <taxon>Mucoromycota</taxon>
        <taxon>Mortierellomycotina</taxon>
        <taxon>Mortierellomycetes</taxon>
        <taxon>Mortierellales</taxon>
        <taxon>Mortierellaceae</taxon>
        <taxon>Linnemannia</taxon>
    </lineage>
</organism>
<keyword evidence="2" id="KW-1185">Reference proteome</keyword>
<dbReference type="AlphaFoldDB" id="A0A9P5RXJ1"/>
<name>A0A9P5RXJ1_9FUNG</name>
<dbReference type="EMBL" id="JAAAUQ010000488">
    <property type="protein sequence ID" value="KAF9149777.1"/>
    <property type="molecule type" value="Genomic_DNA"/>
</dbReference>
<evidence type="ECO:0000313" key="2">
    <source>
        <dbReference type="Proteomes" id="UP000748756"/>
    </source>
</evidence>
<protein>
    <submittedName>
        <fullName evidence="1">Uncharacterized protein</fullName>
    </submittedName>
</protein>
<dbReference type="Proteomes" id="UP000748756">
    <property type="component" value="Unassembled WGS sequence"/>
</dbReference>
<gene>
    <name evidence="1" type="ORF">BG015_008388</name>
</gene>
<accession>A0A9P5RXJ1</accession>